<protein>
    <recommendedName>
        <fullName evidence="3">Protein YfjT</fullName>
    </recommendedName>
</protein>
<dbReference type="InterPro" id="IPR047670">
    <property type="entry name" value="YfjT-like"/>
</dbReference>
<sequence>MGKSIYKKDDQLSYLKERLAMFLEVLENIDPETTELDDIDRLITIIDELETKIEQFKKRSE</sequence>
<accession>A0A974NQP5</accession>
<keyword evidence="2" id="KW-1185">Reference proteome</keyword>
<dbReference type="EMBL" id="CP068053">
    <property type="protein sequence ID" value="QQT02361.1"/>
    <property type="molecule type" value="Genomic_DNA"/>
</dbReference>
<proteinExistence type="predicted"/>
<evidence type="ECO:0008006" key="3">
    <source>
        <dbReference type="Google" id="ProtNLM"/>
    </source>
</evidence>
<gene>
    <name evidence="1" type="ORF">I6J18_11300</name>
</gene>
<reference evidence="1 2" key="1">
    <citation type="submission" date="2021-01" db="EMBL/GenBank/DDBJ databases">
        <title>FDA dAtabase for Regulatory Grade micrObial Sequences (FDA-ARGOS): Supporting development and validation of Infectious Disease Dx tests.</title>
        <authorList>
            <person name="Nelson B."/>
            <person name="Plummer A."/>
            <person name="Tallon L."/>
            <person name="Sadzewicz L."/>
            <person name="Zhao X."/>
            <person name="Boylan J."/>
            <person name="Ott S."/>
            <person name="Bowen H."/>
            <person name="Vavikolanu K."/>
            <person name="Mehta A."/>
            <person name="Aluvathingal J."/>
            <person name="Nadendla S."/>
            <person name="Myers T."/>
            <person name="Yan Y."/>
            <person name="Sichtig H."/>
        </authorList>
    </citation>
    <scope>NUCLEOTIDE SEQUENCE [LARGE SCALE GENOMIC DNA]</scope>
    <source>
        <strain evidence="1 2">FDAARGOS_1161</strain>
    </source>
</reference>
<dbReference type="RefSeq" id="WP_040373823.1">
    <property type="nucleotide sequence ID" value="NZ_CP068053.1"/>
</dbReference>
<dbReference type="AlphaFoldDB" id="A0A974NQP5"/>
<name>A0A974NQP5_PERPY</name>
<dbReference type="KEGG" id="ppsr:I6J18_11300"/>
<organism evidence="1 2">
    <name type="scientific">Peribacillus psychrosaccharolyticus</name>
    <name type="common">Bacillus psychrosaccharolyticus</name>
    <dbReference type="NCBI Taxonomy" id="1407"/>
    <lineage>
        <taxon>Bacteria</taxon>
        <taxon>Bacillati</taxon>
        <taxon>Bacillota</taxon>
        <taxon>Bacilli</taxon>
        <taxon>Bacillales</taxon>
        <taxon>Bacillaceae</taxon>
        <taxon>Peribacillus</taxon>
    </lineage>
</organism>
<evidence type="ECO:0000313" key="1">
    <source>
        <dbReference type="EMBL" id="QQT02361.1"/>
    </source>
</evidence>
<evidence type="ECO:0000313" key="2">
    <source>
        <dbReference type="Proteomes" id="UP000595254"/>
    </source>
</evidence>
<dbReference type="NCBIfam" id="NF040878">
    <property type="entry name" value="SE1561_fam"/>
    <property type="match status" value="1"/>
</dbReference>
<dbReference type="Proteomes" id="UP000595254">
    <property type="component" value="Chromosome"/>
</dbReference>